<dbReference type="InterPro" id="IPR029021">
    <property type="entry name" value="Prot-tyrosine_phosphatase-like"/>
</dbReference>
<organism evidence="5 6">
    <name type="scientific">Discina gigas</name>
    <dbReference type="NCBI Taxonomy" id="1032678"/>
    <lineage>
        <taxon>Eukaryota</taxon>
        <taxon>Fungi</taxon>
        <taxon>Dikarya</taxon>
        <taxon>Ascomycota</taxon>
        <taxon>Pezizomycotina</taxon>
        <taxon>Pezizomycetes</taxon>
        <taxon>Pezizales</taxon>
        <taxon>Discinaceae</taxon>
        <taxon>Discina</taxon>
    </lineage>
</organism>
<dbReference type="InterPro" id="IPR000387">
    <property type="entry name" value="Tyr_Pase_dom"/>
</dbReference>
<dbReference type="SMART" id="SM00404">
    <property type="entry name" value="PTPc_motif"/>
    <property type="match status" value="1"/>
</dbReference>
<keyword evidence="6" id="KW-1185">Reference proteome</keyword>
<dbReference type="InterPro" id="IPR000242">
    <property type="entry name" value="PTP_cat"/>
</dbReference>
<dbReference type="PRINTS" id="PR00700">
    <property type="entry name" value="PRTYPHPHTASE"/>
</dbReference>
<proteinExistence type="inferred from homology"/>
<feature type="region of interest" description="Disordered" evidence="2">
    <location>
        <begin position="183"/>
        <end position="205"/>
    </location>
</feature>
<dbReference type="SUPFAM" id="SSF52799">
    <property type="entry name" value="(Phosphotyrosine protein) phosphatases II"/>
    <property type="match status" value="1"/>
</dbReference>
<evidence type="ECO:0000256" key="1">
    <source>
        <dbReference type="ARBA" id="ARBA00009649"/>
    </source>
</evidence>
<evidence type="ECO:0000256" key="2">
    <source>
        <dbReference type="SAM" id="MobiDB-lite"/>
    </source>
</evidence>
<dbReference type="Gene3D" id="3.90.190.10">
    <property type="entry name" value="Protein tyrosine phosphatase superfamily"/>
    <property type="match status" value="1"/>
</dbReference>
<dbReference type="PROSITE" id="PS50056">
    <property type="entry name" value="TYR_PHOSPHATASE_2"/>
    <property type="match status" value="1"/>
</dbReference>
<protein>
    <submittedName>
        <fullName evidence="5">Phosphotyrosine-specific ptp2-like protein</fullName>
        <ecNumber evidence="5">3.1.3.48</ecNumber>
    </submittedName>
</protein>
<gene>
    <name evidence="5" type="primary">Ptp2_2</name>
    <name evidence="5" type="ORF">Q9L58_007616</name>
</gene>
<feature type="domain" description="Tyrosine specific protein phosphatases" evidence="4">
    <location>
        <begin position="120"/>
        <end position="246"/>
    </location>
</feature>
<dbReference type="PANTHER" id="PTHR19134">
    <property type="entry name" value="RECEPTOR-TYPE TYROSINE-PROTEIN PHOSPHATASE"/>
    <property type="match status" value="1"/>
</dbReference>
<dbReference type="Pfam" id="PF00102">
    <property type="entry name" value="Y_phosphatase"/>
    <property type="match status" value="2"/>
</dbReference>
<dbReference type="EMBL" id="JBBBZM010000123">
    <property type="protein sequence ID" value="KAL0633509.1"/>
    <property type="molecule type" value="Genomic_DNA"/>
</dbReference>
<dbReference type="InterPro" id="IPR050348">
    <property type="entry name" value="Protein-Tyr_Phosphatase"/>
</dbReference>
<dbReference type="GO" id="GO:0004725">
    <property type="term" value="F:protein tyrosine phosphatase activity"/>
    <property type="evidence" value="ECO:0007669"/>
    <property type="project" value="UniProtKB-EC"/>
</dbReference>
<keyword evidence="5" id="KW-0378">Hydrolase</keyword>
<feature type="region of interest" description="Disordered" evidence="2">
    <location>
        <begin position="49"/>
        <end position="74"/>
    </location>
</feature>
<dbReference type="PROSITE" id="PS00383">
    <property type="entry name" value="TYR_PHOSPHATASE_1"/>
    <property type="match status" value="1"/>
</dbReference>
<dbReference type="InterPro" id="IPR016130">
    <property type="entry name" value="Tyr_Pase_AS"/>
</dbReference>
<name>A0ABR3GC55_9PEZI</name>
<comment type="caution">
    <text evidence="5">The sequence shown here is derived from an EMBL/GenBank/DDBJ whole genome shotgun (WGS) entry which is preliminary data.</text>
</comment>
<evidence type="ECO:0000313" key="5">
    <source>
        <dbReference type="EMBL" id="KAL0633509.1"/>
    </source>
</evidence>
<comment type="similarity">
    <text evidence="1">Belongs to the protein-tyrosine phosphatase family. Non-receptor class subfamily.</text>
</comment>
<dbReference type="PANTHER" id="PTHR19134:SF561">
    <property type="entry name" value="PROTEIN TYROSINE PHOSPHATASE 36E, ISOFORM A"/>
    <property type="match status" value="1"/>
</dbReference>
<dbReference type="InterPro" id="IPR003595">
    <property type="entry name" value="Tyr_Pase_cat"/>
</dbReference>
<reference evidence="5 6" key="1">
    <citation type="submission" date="2024-02" db="EMBL/GenBank/DDBJ databases">
        <title>Discinaceae phylogenomics.</title>
        <authorList>
            <person name="Dirks A.C."/>
            <person name="James T.Y."/>
        </authorList>
    </citation>
    <scope>NUCLEOTIDE SEQUENCE [LARGE SCALE GENOMIC DNA]</scope>
    <source>
        <strain evidence="5 6">ACD0624</strain>
    </source>
</reference>
<sequence length="269" mass="30164">MVWEQDVRVIVMLTAEEEGGQVKSHKYWESNKYGPLKLAHLSERRVSLDPSYLKTSPKRRSTESHTNGPPPLDPNIPFVVVRKFTLEHMSHPFSPMREITQLQYSSWPDFGAPAHPAHILGLIEHTDAVVRSSGTTDSSSSPSRKPILVHCSAGCGRTGAFCAVDTVITMLQSQRLRKKRLLQHDGGDSGGSDGEGHGRLGRLGLSDTDEKDEEWLSKDDEDLICKVVSDFRDQRISMVQSLRQFVLCYETVLEWSVRQNPIDSGKRKA</sequence>
<evidence type="ECO:0000259" key="4">
    <source>
        <dbReference type="PROSITE" id="PS50056"/>
    </source>
</evidence>
<evidence type="ECO:0000313" key="6">
    <source>
        <dbReference type="Proteomes" id="UP001447188"/>
    </source>
</evidence>
<feature type="domain" description="Tyrosine-protein phosphatase" evidence="3">
    <location>
        <begin position="1"/>
        <end position="255"/>
    </location>
</feature>
<dbReference type="EC" id="3.1.3.48" evidence="5"/>
<dbReference type="Proteomes" id="UP001447188">
    <property type="component" value="Unassembled WGS sequence"/>
</dbReference>
<accession>A0ABR3GC55</accession>
<dbReference type="PROSITE" id="PS50055">
    <property type="entry name" value="TYR_PHOSPHATASE_PTP"/>
    <property type="match status" value="1"/>
</dbReference>
<dbReference type="SMART" id="SM00194">
    <property type="entry name" value="PTPc"/>
    <property type="match status" value="1"/>
</dbReference>
<evidence type="ECO:0000259" key="3">
    <source>
        <dbReference type="PROSITE" id="PS50055"/>
    </source>
</evidence>